<accession>A0A7V3YHH2</accession>
<sequence>MPGVFRGTGGSRRQKGRRFLLHNASPLAGFAKREGLQVFLERMLCAEYCQKPPFAPPEGMPKGCLAGAEVPLDASPLPVSLLQGQKKCRREKCYNDYVFGKEGRDGRGPGSWCPVRHAL</sequence>
<proteinExistence type="predicted"/>
<evidence type="ECO:0000313" key="1">
    <source>
        <dbReference type="EMBL" id="HGI31101.1"/>
    </source>
</evidence>
<gene>
    <name evidence="1" type="ORF">ENV30_07345</name>
</gene>
<protein>
    <submittedName>
        <fullName evidence="1">Uncharacterized protein</fullName>
    </submittedName>
</protein>
<comment type="caution">
    <text evidence="1">The sequence shown here is derived from an EMBL/GenBank/DDBJ whole genome shotgun (WGS) entry which is preliminary data.</text>
</comment>
<organism evidence="1">
    <name type="scientific">Candidatus Caldatribacterium californiense</name>
    <dbReference type="NCBI Taxonomy" id="1454726"/>
    <lineage>
        <taxon>Bacteria</taxon>
        <taxon>Pseudomonadati</taxon>
        <taxon>Atribacterota</taxon>
        <taxon>Atribacteria</taxon>
        <taxon>Atribacterales</taxon>
        <taxon>Candidatus Caldatribacteriaceae</taxon>
        <taxon>Candidatus Caldatribacterium</taxon>
    </lineage>
</organism>
<reference evidence="1" key="1">
    <citation type="journal article" date="2020" name="mSystems">
        <title>Genome- and Community-Level Interaction Insights into Carbon Utilization and Element Cycling Functions of Hydrothermarchaeota in Hydrothermal Sediment.</title>
        <authorList>
            <person name="Zhou Z."/>
            <person name="Liu Y."/>
            <person name="Xu W."/>
            <person name="Pan J."/>
            <person name="Luo Z.H."/>
            <person name="Li M."/>
        </authorList>
    </citation>
    <scope>NUCLEOTIDE SEQUENCE [LARGE SCALE GENOMIC DNA]</scope>
    <source>
        <strain evidence="1">SpSt-747</strain>
    </source>
</reference>
<dbReference type="EMBL" id="DTFV01000109">
    <property type="protein sequence ID" value="HGI31101.1"/>
    <property type="molecule type" value="Genomic_DNA"/>
</dbReference>
<dbReference type="AlphaFoldDB" id="A0A7V3YHH2"/>
<name>A0A7V3YHH2_9BACT</name>